<organism evidence="3 4">
    <name type="scientific">Phenylobacterium montanum</name>
    <dbReference type="NCBI Taxonomy" id="2823693"/>
    <lineage>
        <taxon>Bacteria</taxon>
        <taxon>Pseudomonadati</taxon>
        <taxon>Pseudomonadota</taxon>
        <taxon>Alphaproteobacteria</taxon>
        <taxon>Caulobacterales</taxon>
        <taxon>Caulobacteraceae</taxon>
        <taxon>Phenylobacterium</taxon>
    </lineage>
</organism>
<dbReference type="AlphaFoldDB" id="A0A975G0Y2"/>
<evidence type="ECO:0000256" key="1">
    <source>
        <dbReference type="SAM" id="SignalP"/>
    </source>
</evidence>
<protein>
    <recommendedName>
        <fullName evidence="2">3D domain-containing protein</fullName>
    </recommendedName>
</protein>
<feature type="chain" id="PRO_5037777415" description="3D domain-containing protein" evidence="1">
    <location>
        <begin position="21"/>
        <end position="173"/>
    </location>
</feature>
<dbReference type="RefSeq" id="WP_211938796.1">
    <property type="nucleotide sequence ID" value="NZ_CP073078.1"/>
</dbReference>
<dbReference type="Gene3D" id="2.40.40.10">
    <property type="entry name" value="RlpA-like domain"/>
    <property type="match status" value="1"/>
</dbReference>
<dbReference type="Proteomes" id="UP000676409">
    <property type="component" value="Chromosome"/>
</dbReference>
<dbReference type="InterPro" id="IPR036908">
    <property type="entry name" value="RlpA-like_sf"/>
</dbReference>
<feature type="signal peptide" evidence="1">
    <location>
        <begin position="1"/>
        <end position="20"/>
    </location>
</feature>
<proteinExistence type="predicted"/>
<reference evidence="3" key="1">
    <citation type="submission" date="2021-04" db="EMBL/GenBank/DDBJ databases">
        <title>The complete genome sequence of Caulobacter sp. S6.</title>
        <authorList>
            <person name="Tang Y."/>
            <person name="Ouyang W."/>
            <person name="Liu Q."/>
            <person name="Huang B."/>
            <person name="Guo Z."/>
            <person name="Lei P."/>
        </authorList>
    </citation>
    <scope>NUCLEOTIDE SEQUENCE</scope>
    <source>
        <strain evidence="3">S6</strain>
    </source>
</reference>
<keyword evidence="4" id="KW-1185">Reference proteome</keyword>
<name>A0A975G0Y2_9CAUL</name>
<dbReference type="EMBL" id="CP073078">
    <property type="protein sequence ID" value="QUD88746.1"/>
    <property type="molecule type" value="Genomic_DNA"/>
</dbReference>
<sequence>MKRILACLAALALPPATALGAEPLPNGYDPIGDAIAVMIPQDQADLPTDMSLKASLYHAGRGMHPRDSIGCPVAAMRTVAVDPSVVARHSIVYIKETAGLPLPGGGSHDGFWYASDIGGAIKGHRIDLFTGHDAASMRAMATVNLKSVTVTKVGEFEGCPPVDGGAARVADAR</sequence>
<dbReference type="GO" id="GO:0004553">
    <property type="term" value="F:hydrolase activity, hydrolyzing O-glycosyl compounds"/>
    <property type="evidence" value="ECO:0007669"/>
    <property type="project" value="InterPro"/>
</dbReference>
<keyword evidence="1" id="KW-0732">Signal</keyword>
<evidence type="ECO:0000259" key="2">
    <source>
        <dbReference type="Pfam" id="PF06725"/>
    </source>
</evidence>
<dbReference type="InterPro" id="IPR010611">
    <property type="entry name" value="3D_dom"/>
</dbReference>
<dbReference type="CDD" id="cd22785">
    <property type="entry name" value="DPBB_MltA-like"/>
    <property type="match status" value="1"/>
</dbReference>
<evidence type="ECO:0000313" key="3">
    <source>
        <dbReference type="EMBL" id="QUD88746.1"/>
    </source>
</evidence>
<dbReference type="KEGG" id="caul:KCG34_02335"/>
<dbReference type="Pfam" id="PF06725">
    <property type="entry name" value="3D"/>
    <property type="match status" value="1"/>
</dbReference>
<accession>A0A975G0Y2</accession>
<dbReference type="GO" id="GO:0009254">
    <property type="term" value="P:peptidoglycan turnover"/>
    <property type="evidence" value="ECO:0007669"/>
    <property type="project" value="InterPro"/>
</dbReference>
<feature type="domain" description="3D" evidence="2">
    <location>
        <begin position="77"/>
        <end position="136"/>
    </location>
</feature>
<gene>
    <name evidence="3" type="ORF">KCG34_02335</name>
</gene>
<dbReference type="SUPFAM" id="SSF50685">
    <property type="entry name" value="Barwin-like endoglucanases"/>
    <property type="match status" value="1"/>
</dbReference>
<dbReference type="GO" id="GO:0019867">
    <property type="term" value="C:outer membrane"/>
    <property type="evidence" value="ECO:0007669"/>
    <property type="project" value="InterPro"/>
</dbReference>
<evidence type="ECO:0000313" key="4">
    <source>
        <dbReference type="Proteomes" id="UP000676409"/>
    </source>
</evidence>